<evidence type="ECO:0000256" key="2">
    <source>
        <dbReference type="ARBA" id="ARBA00023125"/>
    </source>
</evidence>
<keyword evidence="6" id="KW-1185">Reference proteome</keyword>
<dbReference type="Proteomes" id="UP001161247">
    <property type="component" value="Chromosome 5"/>
</dbReference>
<evidence type="ECO:0000256" key="1">
    <source>
        <dbReference type="ARBA" id="ARBA00023015"/>
    </source>
</evidence>
<dbReference type="AlphaFoldDB" id="A0AAV1DMZ5"/>
<dbReference type="SUPFAM" id="SSF117856">
    <property type="entry name" value="AF0104/ALDC/Ptd012-like"/>
    <property type="match status" value="1"/>
</dbReference>
<accession>A0AAV1DMZ5</accession>
<feature type="domain" description="PPC" evidence="4">
    <location>
        <begin position="35"/>
        <end position="162"/>
    </location>
</feature>
<evidence type="ECO:0000256" key="3">
    <source>
        <dbReference type="ARBA" id="ARBA00023163"/>
    </source>
</evidence>
<dbReference type="PROSITE" id="PS51742">
    <property type="entry name" value="PPC"/>
    <property type="match status" value="1"/>
</dbReference>
<protein>
    <submittedName>
        <fullName evidence="5">OLC1v1007665C1</fullName>
    </submittedName>
</protein>
<dbReference type="InterPro" id="IPR005175">
    <property type="entry name" value="PPC_dom"/>
</dbReference>
<sequence length="346" mass="37997">MDEHYSPLQNQLDDDEELGRHMDGFFGDPAHAPPPSSLDVFLLIVTWGQDISARLMDLAHSNQTSIYVLSALGGLSWVGLILDSIAGNTAIYEGPLHIFSLTVYVRASLCGVMTNPETRVKKGTEETMEATMAKEVLAETMKGLPATRTTMAKEQLAETMEGLPGTMVMVHLKANLYVENDYELGKPILLSDFDRVSCRLEDSGFFEFEVKSKNDQFAIAILIPSGCFARFVVHQLTVEAMEDIIARVRAVVVDQHPTFATVSMVLGNVLAPVLFHGNNLTIVLVGGQDYTLLRLGLSYLNHRRIGLPMVIMRGNQSNAMYTGALHQNGVLTASGIVLVEVALWFP</sequence>
<keyword evidence="3" id="KW-0804">Transcription</keyword>
<dbReference type="GO" id="GO:0003677">
    <property type="term" value="F:DNA binding"/>
    <property type="evidence" value="ECO:0007669"/>
    <property type="project" value="UniProtKB-KW"/>
</dbReference>
<dbReference type="EMBL" id="OX459122">
    <property type="protein sequence ID" value="CAI9108137.1"/>
    <property type="molecule type" value="Genomic_DNA"/>
</dbReference>
<evidence type="ECO:0000259" key="4">
    <source>
        <dbReference type="PROSITE" id="PS51742"/>
    </source>
</evidence>
<keyword evidence="1" id="KW-0805">Transcription regulation</keyword>
<name>A0AAV1DMZ5_OLDCO</name>
<keyword evidence="2" id="KW-0238">DNA-binding</keyword>
<organism evidence="5 6">
    <name type="scientific">Oldenlandia corymbosa var. corymbosa</name>
    <dbReference type="NCBI Taxonomy" id="529605"/>
    <lineage>
        <taxon>Eukaryota</taxon>
        <taxon>Viridiplantae</taxon>
        <taxon>Streptophyta</taxon>
        <taxon>Embryophyta</taxon>
        <taxon>Tracheophyta</taxon>
        <taxon>Spermatophyta</taxon>
        <taxon>Magnoliopsida</taxon>
        <taxon>eudicotyledons</taxon>
        <taxon>Gunneridae</taxon>
        <taxon>Pentapetalae</taxon>
        <taxon>asterids</taxon>
        <taxon>lamiids</taxon>
        <taxon>Gentianales</taxon>
        <taxon>Rubiaceae</taxon>
        <taxon>Rubioideae</taxon>
        <taxon>Spermacoceae</taxon>
        <taxon>Hedyotis-Oldenlandia complex</taxon>
        <taxon>Oldenlandia</taxon>
    </lineage>
</organism>
<evidence type="ECO:0000313" key="6">
    <source>
        <dbReference type="Proteomes" id="UP001161247"/>
    </source>
</evidence>
<gene>
    <name evidence="5" type="ORF">OLC1_LOCUS16274</name>
</gene>
<evidence type="ECO:0000313" key="5">
    <source>
        <dbReference type="EMBL" id="CAI9108137.1"/>
    </source>
</evidence>
<reference evidence="5" key="1">
    <citation type="submission" date="2023-03" db="EMBL/GenBank/DDBJ databases">
        <authorList>
            <person name="Julca I."/>
        </authorList>
    </citation>
    <scope>NUCLEOTIDE SEQUENCE</scope>
</reference>
<proteinExistence type="predicted"/>